<dbReference type="RefSeq" id="WP_114371208.1">
    <property type="nucleotide sequence ID" value="NZ_QPEX01000044.1"/>
</dbReference>
<protein>
    <submittedName>
        <fullName evidence="2">Thiamine biosynthesis protein ThiJ</fullName>
    </submittedName>
</protein>
<evidence type="ECO:0000313" key="3">
    <source>
        <dbReference type="Proteomes" id="UP000253562"/>
    </source>
</evidence>
<dbReference type="AlphaFoldDB" id="A0A368KLE6"/>
<dbReference type="InterPro" id="IPR002818">
    <property type="entry name" value="DJ-1/PfpI"/>
</dbReference>
<organism evidence="2 3">
    <name type="scientific">Bremerella cremea</name>
    <dbReference type="NCBI Taxonomy" id="1031537"/>
    <lineage>
        <taxon>Bacteria</taxon>
        <taxon>Pseudomonadati</taxon>
        <taxon>Planctomycetota</taxon>
        <taxon>Planctomycetia</taxon>
        <taxon>Pirellulales</taxon>
        <taxon>Pirellulaceae</taxon>
        <taxon>Bremerella</taxon>
    </lineage>
</organism>
<dbReference type="EMBL" id="QPEX01000044">
    <property type="protein sequence ID" value="RCS42046.1"/>
    <property type="molecule type" value="Genomic_DNA"/>
</dbReference>
<dbReference type="Gene3D" id="3.40.50.880">
    <property type="match status" value="1"/>
</dbReference>
<evidence type="ECO:0000259" key="1">
    <source>
        <dbReference type="Pfam" id="PF01965"/>
    </source>
</evidence>
<name>A0A368KLE6_9BACT</name>
<dbReference type="InterPro" id="IPR029062">
    <property type="entry name" value="Class_I_gatase-like"/>
</dbReference>
<proteinExistence type="predicted"/>
<gene>
    <name evidence="2" type="ORF">DTL42_19645</name>
</gene>
<dbReference type="Proteomes" id="UP000253562">
    <property type="component" value="Unassembled WGS sequence"/>
</dbReference>
<feature type="domain" description="DJ-1/PfpI" evidence="1">
    <location>
        <begin position="123"/>
        <end position="220"/>
    </location>
</feature>
<comment type="caution">
    <text evidence="2">The sequence shown here is derived from an EMBL/GenBank/DDBJ whole genome shotgun (WGS) entry which is preliminary data.</text>
</comment>
<evidence type="ECO:0000313" key="2">
    <source>
        <dbReference type="EMBL" id="RCS42046.1"/>
    </source>
</evidence>
<accession>A0A368KLE6</accession>
<dbReference type="OrthoDB" id="9800516at2"/>
<reference evidence="2 3" key="1">
    <citation type="submission" date="2018-07" db="EMBL/GenBank/DDBJ databases">
        <title>Comparative genomes isolates from brazilian mangrove.</title>
        <authorList>
            <person name="De Araujo J.E."/>
            <person name="Taketani R.G."/>
            <person name="Silva M.C.P."/>
            <person name="Lourenco M.V."/>
            <person name="Oliveira V.M."/>
            <person name="Andreote F.D."/>
        </authorList>
    </citation>
    <scope>NUCLEOTIDE SEQUENCE [LARGE SCALE GENOMIC DNA]</scope>
    <source>
        <strain evidence="2 3">HEX PRIS-MGV</strain>
    </source>
</reference>
<sequence>MLDKPLAGKKIAVVVESKYIPEEIKAYKYCFGLLGAKVDLISRLYYGSYAPGDEGWTSAVFYSDVDPNEQKPWETPEMLAMEDNKDVSRINLDDYAALIMSANYTSVRLRYTDDTEISDARSFVQSAPVVRFFAEAMGRKDLVKGLLCHGLWILTPNRDLLKSRRVTCHTVVMADILNTDAHIVFEKDENGKSAPAKVVTDGDLVTGFSKDEVVPFIEAIALQISMMQTRVH</sequence>
<dbReference type="Pfam" id="PF01965">
    <property type="entry name" value="DJ-1_PfpI"/>
    <property type="match status" value="1"/>
</dbReference>
<dbReference type="SUPFAM" id="SSF52317">
    <property type="entry name" value="Class I glutamine amidotransferase-like"/>
    <property type="match status" value="1"/>
</dbReference>